<dbReference type="Pfam" id="PF01048">
    <property type="entry name" value="PNP_UDP_1"/>
    <property type="match status" value="1"/>
</dbReference>
<dbReference type="NCBIfam" id="TIGR01697">
    <property type="entry name" value="PNPH-PUNA-XAPA"/>
    <property type="match status" value="1"/>
</dbReference>
<dbReference type="AlphaFoldDB" id="A0A1G5BQB0"/>
<evidence type="ECO:0000259" key="6">
    <source>
        <dbReference type="Pfam" id="PF01048"/>
    </source>
</evidence>
<keyword evidence="4 5" id="KW-0808">Transferase</keyword>
<comment type="similarity">
    <text evidence="2 5">Belongs to the PNP/MTAP phosphorylase family.</text>
</comment>
<keyword evidence="8" id="KW-1185">Reference proteome</keyword>
<sequence>MDESTTRLDRAAEYIRSRWSRKPKILIMAGTGLSDCAGFVSEEASLMYGEIPGFPLSTVESHTGCLLCGDVSGTPVMVMQGRFHLYEGYTAREVTFPIRVARFLGARTLIVTNAAGGLNPTFKEGGIMVIQDHLNLTGENPLVGPNNDDWGLRFPSMIHAYNRDLSDTAFAEARNMGVPVCRGVYGGLKGPSLETPAEMRWLRTIGADCVGFSTVMEVIAATHAGMNTLGLSLITNINDPDNPEEATVEKVLAVAEKARPGFEKVLKQVMGYRENRGALEGVALPVNRG</sequence>
<dbReference type="PANTHER" id="PTHR11904">
    <property type="entry name" value="METHYLTHIOADENOSINE/PURINE NUCLEOSIDE PHOSPHORYLASE"/>
    <property type="match status" value="1"/>
</dbReference>
<organism evidence="7 8">
    <name type="scientific">Desulfoluna spongiiphila</name>
    <dbReference type="NCBI Taxonomy" id="419481"/>
    <lineage>
        <taxon>Bacteria</taxon>
        <taxon>Pseudomonadati</taxon>
        <taxon>Thermodesulfobacteriota</taxon>
        <taxon>Desulfobacteria</taxon>
        <taxon>Desulfobacterales</taxon>
        <taxon>Desulfolunaceae</taxon>
        <taxon>Desulfoluna</taxon>
    </lineage>
</organism>
<dbReference type="InterPro" id="IPR035994">
    <property type="entry name" value="Nucleoside_phosphorylase_sf"/>
</dbReference>
<dbReference type="NCBIfam" id="NF006054">
    <property type="entry name" value="PRK08202.1"/>
    <property type="match status" value="1"/>
</dbReference>
<evidence type="ECO:0000256" key="3">
    <source>
        <dbReference type="ARBA" id="ARBA00022676"/>
    </source>
</evidence>
<reference evidence="7 8" key="1">
    <citation type="submission" date="2016-10" db="EMBL/GenBank/DDBJ databases">
        <authorList>
            <person name="de Groot N.N."/>
        </authorList>
    </citation>
    <scope>NUCLEOTIDE SEQUENCE [LARGE SCALE GENOMIC DNA]</scope>
    <source>
        <strain evidence="7 8">AA1</strain>
    </source>
</reference>
<comment type="pathway">
    <text evidence="1 5">Purine metabolism; purine nucleoside salvage.</text>
</comment>
<keyword evidence="3 5" id="KW-0328">Glycosyltransferase</keyword>
<evidence type="ECO:0000256" key="2">
    <source>
        <dbReference type="ARBA" id="ARBA00006751"/>
    </source>
</evidence>
<dbReference type="EC" id="2.4.2.1" evidence="5"/>
<comment type="function">
    <text evidence="5">The purine nucleoside phosphorylases catalyze the phosphorolytic breakdown of the N-glycosidic bond in the beta-(deoxy)ribonucleoside molecules, with the formation of the corresponding free purine bases and pentose-1-phosphate.</text>
</comment>
<dbReference type="Proteomes" id="UP000198870">
    <property type="component" value="Unassembled WGS sequence"/>
</dbReference>
<dbReference type="PIRSF" id="PIRSF000477">
    <property type="entry name" value="PurNPase"/>
    <property type="match status" value="1"/>
</dbReference>
<protein>
    <recommendedName>
        <fullName evidence="5">Purine nucleoside phosphorylase</fullName>
        <ecNumber evidence="5">2.4.2.1</ecNumber>
    </recommendedName>
    <alternativeName>
        <fullName evidence="5">Inosine-guanosine phosphorylase</fullName>
    </alternativeName>
</protein>
<dbReference type="Gene3D" id="3.40.50.1580">
    <property type="entry name" value="Nucleoside phosphorylase domain"/>
    <property type="match status" value="1"/>
</dbReference>
<dbReference type="STRING" id="419481.SAMN05216233_102142"/>
<dbReference type="RefSeq" id="WP_092208455.1">
    <property type="nucleotide sequence ID" value="NZ_FMUX01000002.1"/>
</dbReference>
<evidence type="ECO:0000256" key="5">
    <source>
        <dbReference type="PIRNR" id="PIRNR000477"/>
    </source>
</evidence>
<dbReference type="GO" id="GO:0004731">
    <property type="term" value="F:purine-nucleoside phosphorylase activity"/>
    <property type="evidence" value="ECO:0007669"/>
    <property type="project" value="UniProtKB-EC"/>
</dbReference>
<name>A0A1G5BQB0_9BACT</name>
<feature type="domain" description="Nucleoside phosphorylase" evidence="6">
    <location>
        <begin position="24"/>
        <end position="269"/>
    </location>
</feature>
<dbReference type="InterPro" id="IPR000845">
    <property type="entry name" value="Nucleoside_phosphorylase_d"/>
</dbReference>
<dbReference type="OrthoDB" id="1523230at2"/>
<accession>A0A1G5BQB0</accession>
<dbReference type="UniPathway" id="UPA00606"/>
<gene>
    <name evidence="7" type="ORF">SAMN05216233_102142</name>
</gene>
<dbReference type="CDD" id="cd09009">
    <property type="entry name" value="PNP-EcPNPII_like"/>
    <property type="match status" value="1"/>
</dbReference>
<dbReference type="GO" id="GO:0005737">
    <property type="term" value="C:cytoplasm"/>
    <property type="evidence" value="ECO:0007669"/>
    <property type="project" value="TreeGrafter"/>
</dbReference>
<dbReference type="GO" id="GO:0009116">
    <property type="term" value="P:nucleoside metabolic process"/>
    <property type="evidence" value="ECO:0007669"/>
    <property type="project" value="InterPro"/>
</dbReference>
<evidence type="ECO:0000256" key="4">
    <source>
        <dbReference type="ARBA" id="ARBA00022679"/>
    </source>
</evidence>
<evidence type="ECO:0000313" key="7">
    <source>
        <dbReference type="EMBL" id="SCX92399.1"/>
    </source>
</evidence>
<dbReference type="InterPro" id="IPR011268">
    <property type="entry name" value="Purine_phosphorylase"/>
</dbReference>
<evidence type="ECO:0000256" key="1">
    <source>
        <dbReference type="ARBA" id="ARBA00005058"/>
    </source>
</evidence>
<proteinExistence type="inferred from homology"/>
<dbReference type="PANTHER" id="PTHR11904:SF9">
    <property type="entry name" value="PURINE NUCLEOSIDE PHOSPHORYLASE-RELATED"/>
    <property type="match status" value="1"/>
</dbReference>
<dbReference type="EMBL" id="FMUX01000002">
    <property type="protein sequence ID" value="SCX92399.1"/>
    <property type="molecule type" value="Genomic_DNA"/>
</dbReference>
<dbReference type="SUPFAM" id="SSF53167">
    <property type="entry name" value="Purine and uridine phosphorylases"/>
    <property type="match status" value="1"/>
</dbReference>
<evidence type="ECO:0000313" key="8">
    <source>
        <dbReference type="Proteomes" id="UP000198870"/>
    </source>
</evidence>